<keyword evidence="2 4" id="KW-0853">WD repeat</keyword>
<dbReference type="GO" id="GO:0031931">
    <property type="term" value="C:TORC1 complex"/>
    <property type="evidence" value="ECO:0007669"/>
    <property type="project" value="InterPro"/>
</dbReference>
<dbReference type="EMBL" id="AUWU02000001">
    <property type="protein sequence ID" value="KAH0576765.1"/>
    <property type="molecule type" value="Genomic_DNA"/>
</dbReference>
<evidence type="ECO:0000256" key="1">
    <source>
        <dbReference type="ARBA" id="ARBA00009890"/>
    </source>
</evidence>
<dbReference type="Gene3D" id="2.130.10.10">
    <property type="entry name" value="YVTN repeat-like/Quinoprotein amine dehydrogenase"/>
    <property type="match status" value="1"/>
</dbReference>
<reference evidence="6 7" key="1">
    <citation type="journal article" date="2014" name="PLoS Genet.">
        <title>The Genome of Spironucleus salmonicida Highlights a Fish Pathogen Adapted to Fluctuating Environments.</title>
        <authorList>
            <person name="Xu F."/>
            <person name="Jerlstrom-Hultqvist J."/>
            <person name="Einarsson E."/>
            <person name="Astvaldsson A."/>
            <person name="Svard S.G."/>
            <person name="Andersson J.O."/>
        </authorList>
    </citation>
    <scope>NUCLEOTIDE SEQUENCE</scope>
    <source>
        <strain evidence="7">ATCC 50377</strain>
    </source>
</reference>
<dbReference type="InterPro" id="IPR015943">
    <property type="entry name" value="WD40/YVTN_repeat-like_dom_sf"/>
</dbReference>
<dbReference type="InterPro" id="IPR019775">
    <property type="entry name" value="WD40_repeat_CS"/>
</dbReference>
<gene>
    <name evidence="6" type="ORF">SS50377_14740</name>
    <name evidence="7" type="ORF">SS50377_20111</name>
</gene>
<sequence>MSSEDPLLITGSYDKFLKFWNINQQRCFAQINFETPVCDIAISPNKQYAAVCGFNSMKVYNTQNQQIYASLAPDKLDYCISSCSFNESGSQLAGAVEDGTVQVYDTRNLQQVAQSYHHNALLNSICYSDNNIIIGEQTGKILLLDQRNVQQPLRVIQAFDYDIGVRWISCSQNKMVACDGRGIIQLYEDFELKCSVQAHSQAVYRVRFAKNGSILASVSSDRTAKTWHVQNSRLIKEDQTPVFEQSAFDVVVSQNGDNVIVGCDKAAKLFGRHQGLREAQKIFSSHMGLVTSLAFQE</sequence>
<dbReference type="InterPro" id="IPR036322">
    <property type="entry name" value="WD40_repeat_dom_sf"/>
</dbReference>
<dbReference type="GO" id="GO:0031929">
    <property type="term" value="P:TOR signaling"/>
    <property type="evidence" value="ECO:0007669"/>
    <property type="project" value="InterPro"/>
</dbReference>
<keyword evidence="8" id="KW-1185">Reference proteome</keyword>
<evidence type="ECO:0000313" key="8">
    <source>
        <dbReference type="Proteomes" id="UP000018208"/>
    </source>
</evidence>
<comment type="similarity">
    <text evidence="1">Belongs to the WD repeat LST8 family.</text>
</comment>
<dbReference type="Pfam" id="PF00400">
    <property type="entry name" value="WD40"/>
    <property type="match status" value="2"/>
</dbReference>
<evidence type="ECO:0000313" key="7">
    <source>
        <dbReference type="EMBL" id="KAH0576765.1"/>
    </source>
</evidence>
<evidence type="ECO:0000259" key="5">
    <source>
        <dbReference type="Pfam" id="PF12894"/>
    </source>
</evidence>
<dbReference type="SUPFAM" id="SSF50978">
    <property type="entry name" value="WD40 repeat-like"/>
    <property type="match status" value="1"/>
</dbReference>
<dbReference type="Pfam" id="PF12894">
    <property type="entry name" value="ANAPC4_WD40"/>
    <property type="match status" value="1"/>
</dbReference>
<evidence type="ECO:0000256" key="3">
    <source>
        <dbReference type="ARBA" id="ARBA00022737"/>
    </source>
</evidence>
<feature type="repeat" description="WD" evidence="4">
    <location>
        <begin position="196"/>
        <end position="237"/>
    </location>
</feature>
<protein>
    <submittedName>
        <fullName evidence="6">G beta-like protein GBL</fullName>
    </submittedName>
</protein>
<dbReference type="InterPro" id="IPR001680">
    <property type="entry name" value="WD40_rpt"/>
</dbReference>
<dbReference type="PROSITE" id="PS50294">
    <property type="entry name" value="WD_REPEATS_REGION"/>
    <property type="match status" value="1"/>
</dbReference>
<proteinExistence type="inferred from homology"/>
<dbReference type="PANTHER" id="PTHR19842:SF0">
    <property type="entry name" value="TARGET OF RAPAMYCIN COMPLEX SUBUNIT LST8"/>
    <property type="match status" value="1"/>
</dbReference>
<dbReference type="GO" id="GO:0031932">
    <property type="term" value="C:TORC2 complex"/>
    <property type="evidence" value="ECO:0007669"/>
    <property type="project" value="InterPro"/>
</dbReference>
<keyword evidence="3" id="KW-0677">Repeat</keyword>
<evidence type="ECO:0000256" key="4">
    <source>
        <dbReference type="PROSITE-ProRule" id="PRU00221"/>
    </source>
</evidence>
<evidence type="ECO:0000313" key="6">
    <source>
        <dbReference type="EMBL" id="EST45167.1"/>
    </source>
</evidence>
<dbReference type="PANTHER" id="PTHR19842">
    <property type="entry name" value="G BETA-LIKE PROTEIN GBL"/>
    <property type="match status" value="1"/>
</dbReference>
<dbReference type="Proteomes" id="UP000018208">
    <property type="component" value="Unassembled WGS sequence"/>
</dbReference>
<organism evidence="6">
    <name type="scientific">Spironucleus salmonicida</name>
    <dbReference type="NCBI Taxonomy" id="348837"/>
    <lineage>
        <taxon>Eukaryota</taxon>
        <taxon>Metamonada</taxon>
        <taxon>Diplomonadida</taxon>
        <taxon>Hexamitidae</taxon>
        <taxon>Hexamitinae</taxon>
        <taxon>Spironucleus</taxon>
    </lineage>
</organism>
<dbReference type="AlphaFoldDB" id="V6LKU0"/>
<dbReference type="PROSITE" id="PS00678">
    <property type="entry name" value="WD_REPEATS_1"/>
    <property type="match status" value="1"/>
</dbReference>
<dbReference type="InterPro" id="IPR037588">
    <property type="entry name" value="MLST8"/>
</dbReference>
<name>V6LKU0_9EUKA</name>
<feature type="repeat" description="WD" evidence="4">
    <location>
        <begin position="1"/>
        <end position="30"/>
    </location>
</feature>
<dbReference type="InterPro" id="IPR024977">
    <property type="entry name" value="Apc4-like_WD40_dom"/>
</dbReference>
<evidence type="ECO:0000256" key="2">
    <source>
        <dbReference type="ARBA" id="ARBA00022574"/>
    </source>
</evidence>
<accession>V6LKU0</accession>
<dbReference type="SMART" id="SM00320">
    <property type="entry name" value="WD40"/>
    <property type="match status" value="4"/>
</dbReference>
<reference evidence="7" key="2">
    <citation type="submission" date="2020-12" db="EMBL/GenBank/DDBJ databases">
        <title>New Spironucleus salmonicida genome in near-complete chromosomes.</title>
        <authorList>
            <person name="Xu F."/>
            <person name="Kurt Z."/>
            <person name="Jimenez-Gonzalez A."/>
            <person name="Astvaldsson A."/>
            <person name="Andersson J.O."/>
            <person name="Svard S.G."/>
        </authorList>
    </citation>
    <scope>NUCLEOTIDE SEQUENCE</scope>
    <source>
        <strain evidence="7">ATCC 50377</strain>
    </source>
</reference>
<dbReference type="OrthoDB" id="400at2759"/>
<dbReference type="EMBL" id="KI546100">
    <property type="protein sequence ID" value="EST45167.1"/>
    <property type="molecule type" value="Genomic_DNA"/>
</dbReference>
<feature type="domain" description="Anaphase-promoting complex subunit 4-like WD40" evidence="5">
    <location>
        <begin position="49"/>
        <end position="125"/>
    </location>
</feature>
<dbReference type="PROSITE" id="PS50082">
    <property type="entry name" value="WD_REPEATS_2"/>
    <property type="match status" value="2"/>
</dbReference>
<dbReference type="VEuPathDB" id="GiardiaDB:SS50377_20111"/>
<dbReference type="GO" id="GO:0032956">
    <property type="term" value="P:regulation of actin cytoskeleton organization"/>
    <property type="evidence" value="ECO:0007669"/>
    <property type="project" value="TreeGrafter"/>
</dbReference>